<feature type="region of interest" description="Disordered" evidence="2">
    <location>
        <begin position="324"/>
        <end position="358"/>
    </location>
</feature>
<dbReference type="Pfam" id="PF00646">
    <property type="entry name" value="F-box"/>
    <property type="match status" value="1"/>
</dbReference>
<dbReference type="PANTHER" id="PTHR22990">
    <property type="entry name" value="F-BOX ONLY PROTEIN"/>
    <property type="match status" value="1"/>
</dbReference>
<proteinExistence type="predicted"/>
<comment type="caution">
    <text evidence="4">The sequence shown here is derived from an EMBL/GenBank/DDBJ whole genome shotgun (WGS) entry which is preliminary data.</text>
</comment>
<dbReference type="PANTHER" id="PTHR22990:SF15">
    <property type="entry name" value="F-BOX ONLY PROTEIN 10"/>
    <property type="match status" value="1"/>
</dbReference>
<dbReference type="GO" id="GO:0042981">
    <property type="term" value="P:regulation of apoptotic process"/>
    <property type="evidence" value="ECO:0007669"/>
    <property type="project" value="TreeGrafter"/>
</dbReference>
<feature type="non-terminal residue" evidence="4">
    <location>
        <position position="1"/>
    </location>
</feature>
<dbReference type="InterPro" id="IPR006626">
    <property type="entry name" value="PbH1"/>
</dbReference>
<feature type="domain" description="F-box" evidence="3">
    <location>
        <begin position="4"/>
        <end position="52"/>
    </location>
</feature>
<accession>A0AAV2HH38</accession>
<sequence length="652" mass="71655">QVLPGDKSGLPWEIWQIILAWLSAGDLCHVACVCKTWTELVVSVDSSRWKELYMKCSEWRHPFWPLNVDAEPPSWRLAYRDQYMATKFWRIRQHQDAKQSSCTAIFKKPVPNKNIHVGPGMGHDSLNAALSVANAYDRIIMHPGIYDEQYEVVAKIPFELVGHGELGSVILVVGIQQLASTTRLSNLVLRAPWFTSFIVMINSGYLQIDNCIIENGIICLQSPSTVHIKFCTFRHTTVILQNMNASIIENCEFSQSSSANIIIEGHPKEYKSWTYSFLRDRTYAIYQQNRSLHRKKSQSDEILSDSSSEDDLSTLNELEDSALEASDGDDAQDDLSSTSSDSSQANSLNYSNSEDNLSSSEDSVIMLPHLQEMHADQSDLASLDMKAEVESINSECQVQGCLIHQCRMNHSKGGVVISLQAHAIISECDISNVGYGIRCIQNARVVILKNKIHHCRTSGIFMRLAASGLVAGNDIHSNNEAGIDIRKSADPLVQYNQIHHGKRSGVVVLGSGRGRIKKNDIYCNAEAGVYVLFGGNPTISENYIYEGRAAGVAINAGGKGCVIDNVIRANKWGGIDIRNGSCPLISGNTITNGVSDGIVVGTGGRGIIENNFISGNAGCGMWLLTARDLYIHGNQICNSGHCGIMLVDMNVS</sequence>
<keyword evidence="1" id="KW-0677">Repeat</keyword>
<dbReference type="Gene3D" id="2.160.20.10">
    <property type="entry name" value="Single-stranded right-handed beta-helix, Pectin lyase-like"/>
    <property type="match status" value="3"/>
</dbReference>
<dbReference type="InterPro" id="IPR001810">
    <property type="entry name" value="F-box_dom"/>
</dbReference>
<gene>
    <name evidence="4" type="ORF">GSLYS_00007213001</name>
</gene>
<dbReference type="GO" id="GO:0006511">
    <property type="term" value="P:ubiquitin-dependent protein catabolic process"/>
    <property type="evidence" value="ECO:0007669"/>
    <property type="project" value="TreeGrafter"/>
</dbReference>
<keyword evidence="5" id="KW-1185">Reference proteome</keyword>
<dbReference type="InterPro" id="IPR012334">
    <property type="entry name" value="Pectin_lyas_fold"/>
</dbReference>
<dbReference type="Proteomes" id="UP001497497">
    <property type="component" value="Unassembled WGS sequence"/>
</dbReference>
<dbReference type="InterPro" id="IPR036047">
    <property type="entry name" value="F-box-like_dom_sf"/>
</dbReference>
<evidence type="ECO:0000256" key="1">
    <source>
        <dbReference type="ARBA" id="ARBA00022737"/>
    </source>
</evidence>
<dbReference type="InterPro" id="IPR011050">
    <property type="entry name" value="Pectin_lyase_fold/virulence"/>
</dbReference>
<dbReference type="InterPro" id="IPR006633">
    <property type="entry name" value="Carb-bd_sugar_hydrolysis-dom"/>
</dbReference>
<reference evidence="4 5" key="1">
    <citation type="submission" date="2024-04" db="EMBL/GenBank/DDBJ databases">
        <authorList>
            <consortium name="Genoscope - CEA"/>
            <person name="William W."/>
        </authorList>
    </citation>
    <scope>NUCLEOTIDE SEQUENCE [LARGE SCALE GENOMIC DNA]</scope>
</reference>
<feature type="compositionally biased region" description="Low complexity" evidence="2">
    <location>
        <begin position="334"/>
        <end position="358"/>
    </location>
</feature>
<dbReference type="InterPro" id="IPR051550">
    <property type="entry name" value="SCF-Subunits/Alg-Epimerases"/>
</dbReference>
<evidence type="ECO:0000313" key="4">
    <source>
        <dbReference type="EMBL" id="CAL1533195.1"/>
    </source>
</evidence>
<dbReference type="PROSITE" id="PS50181">
    <property type="entry name" value="FBOX"/>
    <property type="match status" value="1"/>
</dbReference>
<dbReference type="SMART" id="SM00256">
    <property type="entry name" value="FBOX"/>
    <property type="match status" value="1"/>
</dbReference>
<dbReference type="Gene3D" id="1.20.1280.50">
    <property type="match status" value="1"/>
</dbReference>
<dbReference type="SMART" id="SM00722">
    <property type="entry name" value="CASH"/>
    <property type="match status" value="1"/>
</dbReference>
<dbReference type="SMART" id="SM00710">
    <property type="entry name" value="PbH1"/>
    <property type="match status" value="12"/>
</dbReference>
<dbReference type="AlphaFoldDB" id="A0AAV2HH38"/>
<dbReference type="SUPFAM" id="SSF81383">
    <property type="entry name" value="F-box domain"/>
    <property type="match status" value="1"/>
</dbReference>
<organism evidence="4 5">
    <name type="scientific">Lymnaea stagnalis</name>
    <name type="common">Great pond snail</name>
    <name type="synonym">Helix stagnalis</name>
    <dbReference type="NCBI Taxonomy" id="6523"/>
    <lineage>
        <taxon>Eukaryota</taxon>
        <taxon>Metazoa</taxon>
        <taxon>Spiralia</taxon>
        <taxon>Lophotrochozoa</taxon>
        <taxon>Mollusca</taxon>
        <taxon>Gastropoda</taxon>
        <taxon>Heterobranchia</taxon>
        <taxon>Euthyneura</taxon>
        <taxon>Panpulmonata</taxon>
        <taxon>Hygrophila</taxon>
        <taxon>Lymnaeoidea</taxon>
        <taxon>Lymnaeidae</taxon>
        <taxon>Lymnaea</taxon>
    </lineage>
</organism>
<evidence type="ECO:0000313" key="5">
    <source>
        <dbReference type="Proteomes" id="UP001497497"/>
    </source>
</evidence>
<evidence type="ECO:0000256" key="2">
    <source>
        <dbReference type="SAM" id="MobiDB-lite"/>
    </source>
</evidence>
<protein>
    <recommendedName>
        <fullName evidence="3">F-box domain-containing protein</fullName>
    </recommendedName>
</protein>
<name>A0AAV2HH38_LYMST</name>
<dbReference type="SUPFAM" id="SSF51126">
    <property type="entry name" value="Pectin lyase-like"/>
    <property type="match status" value="3"/>
</dbReference>
<dbReference type="EMBL" id="CAXITT010000137">
    <property type="protein sequence ID" value="CAL1533195.1"/>
    <property type="molecule type" value="Genomic_DNA"/>
</dbReference>
<dbReference type="InterPro" id="IPR039448">
    <property type="entry name" value="Beta_helix"/>
</dbReference>
<feature type="compositionally biased region" description="Acidic residues" evidence="2">
    <location>
        <begin position="324"/>
        <end position="333"/>
    </location>
</feature>
<dbReference type="Pfam" id="PF13229">
    <property type="entry name" value="Beta_helix"/>
    <property type="match status" value="1"/>
</dbReference>
<evidence type="ECO:0000259" key="3">
    <source>
        <dbReference type="PROSITE" id="PS50181"/>
    </source>
</evidence>